<reference evidence="1" key="1">
    <citation type="submission" date="2015-12" db="EMBL/GenBank/DDBJ databases">
        <title>Gene expression during late stages of embryo sac development: a critical building block for successful pollen-pistil interactions.</title>
        <authorList>
            <person name="Liu Y."/>
            <person name="Joly V."/>
            <person name="Sabar M."/>
            <person name="Matton D.P."/>
        </authorList>
    </citation>
    <scope>NUCLEOTIDE SEQUENCE</scope>
</reference>
<organism evidence="1">
    <name type="scientific">Solanum chacoense</name>
    <name type="common">Chaco potato</name>
    <dbReference type="NCBI Taxonomy" id="4108"/>
    <lineage>
        <taxon>Eukaryota</taxon>
        <taxon>Viridiplantae</taxon>
        <taxon>Streptophyta</taxon>
        <taxon>Embryophyta</taxon>
        <taxon>Tracheophyta</taxon>
        <taxon>Spermatophyta</taxon>
        <taxon>Magnoliopsida</taxon>
        <taxon>eudicotyledons</taxon>
        <taxon>Gunneridae</taxon>
        <taxon>Pentapetalae</taxon>
        <taxon>asterids</taxon>
        <taxon>lamiids</taxon>
        <taxon>Solanales</taxon>
        <taxon>Solanaceae</taxon>
        <taxon>Solanoideae</taxon>
        <taxon>Solaneae</taxon>
        <taxon>Solanum</taxon>
    </lineage>
</organism>
<name>A0A0V0H368_SOLCH</name>
<dbReference type="AlphaFoldDB" id="A0A0V0H368"/>
<accession>A0A0V0H368</accession>
<evidence type="ECO:0000313" key="1">
    <source>
        <dbReference type="EMBL" id="JAP14570.1"/>
    </source>
</evidence>
<dbReference type="EMBL" id="GEDG01026385">
    <property type="protein sequence ID" value="JAP14570.1"/>
    <property type="molecule type" value="Transcribed_RNA"/>
</dbReference>
<sequence>MATNIGDTTPLINVKSMGLLLNIWMPSTEKSWPSLRSCTLKLKSGCLISHGVIVVRLTGREQLDTKAF</sequence>
<protein>
    <submittedName>
        <fullName evidence="1">Putative ovule protein</fullName>
    </submittedName>
</protein>
<proteinExistence type="predicted"/>